<evidence type="ECO:0000313" key="1">
    <source>
        <dbReference type="EnsemblMetazoa" id="PPA37231.1"/>
    </source>
</evidence>
<gene>
    <name evidence="1" type="primary">WBGene00275600</name>
</gene>
<reference evidence="2" key="1">
    <citation type="journal article" date="2008" name="Nat. Genet.">
        <title>The Pristionchus pacificus genome provides a unique perspective on nematode lifestyle and parasitism.</title>
        <authorList>
            <person name="Dieterich C."/>
            <person name="Clifton S.W."/>
            <person name="Schuster L.N."/>
            <person name="Chinwalla A."/>
            <person name="Delehaunty K."/>
            <person name="Dinkelacker I."/>
            <person name="Fulton L."/>
            <person name="Fulton R."/>
            <person name="Godfrey J."/>
            <person name="Minx P."/>
            <person name="Mitreva M."/>
            <person name="Roeseler W."/>
            <person name="Tian H."/>
            <person name="Witte H."/>
            <person name="Yang S.P."/>
            <person name="Wilson R.K."/>
            <person name="Sommer R.J."/>
        </authorList>
    </citation>
    <scope>NUCLEOTIDE SEQUENCE [LARGE SCALE GENOMIC DNA]</scope>
    <source>
        <strain evidence="2">PS312</strain>
    </source>
</reference>
<dbReference type="AlphaFoldDB" id="A0A2A6BT51"/>
<keyword evidence="2" id="KW-1185">Reference proteome</keyword>
<reference evidence="1" key="2">
    <citation type="submission" date="2022-06" db="UniProtKB">
        <authorList>
            <consortium name="EnsemblMetazoa"/>
        </authorList>
    </citation>
    <scope>IDENTIFICATION</scope>
    <source>
        <strain evidence="1">PS312</strain>
    </source>
</reference>
<evidence type="ECO:0000313" key="2">
    <source>
        <dbReference type="Proteomes" id="UP000005239"/>
    </source>
</evidence>
<proteinExistence type="predicted"/>
<dbReference type="EnsemblMetazoa" id="PPA37231.1">
    <property type="protein sequence ID" value="PPA37231.1"/>
    <property type="gene ID" value="WBGene00275600"/>
</dbReference>
<accession>A0A2A6BT51</accession>
<dbReference type="Proteomes" id="UP000005239">
    <property type="component" value="Unassembled WGS sequence"/>
</dbReference>
<organism evidence="1 2">
    <name type="scientific">Pristionchus pacificus</name>
    <name type="common">Parasitic nematode worm</name>
    <dbReference type="NCBI Taxonomy" id="54126"/>
    <lineage>
        <taxon>Eukaryota</taxon>
        <taxon>Metazoa</taxon>
        <taxon>Ecdysozoa</taxon>
        <taxon>Nematoda</taxon>
        <taxon>Chromadorea</taxon>
        <taxon>Rhabditida</taxon>
        <taxon>Rhabditina</taxon>
        <taxon>Diplogasteromorpha</taxon>
        <taxon>Diplogasteroidea</taxon>
        <taxon>Neodiplogasteridae</taxon>
        <taxon>Pristionchus</taxon>
    </lineage>
</organism>
<accession>A0A8R1URU4</accession>
<protein>
    <submittedName>
        <fullName evidence="1">Uncharacterized protein</fullName>
    </submittedName>
</protein>
<sequence length="123" mass="13300">MCLSKVLCQECGSNVKRLDGSTTSLISSRGGGAVNGVKIEARMTSDKRRSGLIGSCLLTFPSSLHNSLSLGGEKPNKFRDPNSSVFLRPYSRWDDGMDTGSKRSSPVKAAAVLLHLKRKRSDE</sequence>
<name>A0A2A6BT51_PRIPA</name>